<dbReference type="AlphaFoldDB" id="A0A1L2MDA1"/>
<sequence length="148" mass="16997">MHLLKKVINFLSHTPPRPHPFVELELKSSIFELINVINSIDAILPQLSQFIDQFNTLIQNTDINVITDADGTLSIDVPSSMPDKETEKLSKKIEIIDRLISIKENEIEKLIEKGSLIDNQLKSKDPNHNSEILAKIKEFERLKSKYKH</sequence>
<dbReference type="GeneID" id="30686086"/>
<organism evidence="1">
    <name type="scientific">Parengyodontium album</name>
    <name type="common">Tritirachium album</name>
    <dbReference type="NCBI Taxonomy" id="37998"/>
    <lineage>
        <taxon>Eukaryota</taxon>
        <taxon>Fungi</taxon>
        <taxon>Dikarya</taxon>
        <taxon>Ascomycota</taxon>
        <taxon>Pezizomycotina</taxon>
        <taxon>Sordariomycetes</taxon>
        <taxon>Hypocreomycetidae</taxon>
        <taxon>Hypocreales</taxon>
        <taxon>Cordycipitaceae</taxon>
        <taxon>Parengyodontium</taxon>
    </lineage>
</organism>
<proteinExistence type="predicted"/>
<name>A0A1L2MDA1_PARAQ</name>
<evidence type="ECO:0000313" key="1">
    <source>
        <dbReference type="EMBL" id="APD83417.1"/>
    </source>
</evidence>
<reference evidence="1" key="1">
    <citation type="submission" date="2016-04" db="EMBL/GenBank/DDBJ databases">
        <title>The Complete Mitochondrial Genome of Engyodontium album and comparative analysis with other Ascomycota mitogenomes.</title>
        <authorList>
            <person name="Yuan X."/>
        </authorList>
    </citation>
    <scope>NUCLEOTIDE SEQUENCE</scope>
</reference>
<geneLocation type="mitochondrion" evidence="1"/>
<accession>A0A1L2MDA1</accession>
<dbReference type="RefSeq" id="YP_009330827.1">
    <property type="nucleotide sequence ID" value="NC_032302.1"/>
</dbReference>
<dbReference type="EMBL" id="KX061492">
    <property type="protein sequence ID" value="APD83417.1"/>
    <property type="molecule type" value="Genomic_DNA"/>
</dbReference>
<gene>
    <name evidence="1" type="primary">orf148</name>
</gene>
<keyword evidence="1" id="KW-0496">Mitochondrion</keyword>
<protein>
    <submittedName>
        <fullName evidence="1">Uncharacterized protein</fullName>
    </submittedName>
</protein>